<evidence type="ECO:0000313" key="3">
    <source>
        <dbReference type="Proteomes" id="UP001251870"/>
    </source>
</evidence>
<reference evidence="2 3" key="1">
    <citation type="submission" date="2023-09" db="EMBL/GenBank/DDBJ databases">
        <title>Description of three actinobacteria isolated from air of manufacturing shop in a pharmaceutical factory.</title>
        <authorList>
            <person name="Zhang D.-F."/>
        </authorList>
    </citation>
    <scope>NUCLEOTIDE SEQUENCE [LARGE SCALE GENOMIC DNA]</scope>
    <source>
        <strain evidence="2 3">LY-0111</strain>
    </source>
</reference>
<dbReference type="RefSeq" id="WP_310548224.1">
    <property type="nucleotide sequence ID" value="NZ_JAVKGR010000006.1"/>
</dbReference>
<dbReference type="EMBL" id="JAVKGR010000006">
    <property type="protein sequence ID" value="MDR8019234.1"/>
    <property type="molecule type" value="Genomic_DNA"/>
</dbReference>
<protein>
    <submittedName>
        <fullName evidence="2">Uncharacterized protein</fullName>
    </submittedName>
</protein>
<name>A0ABU2DRV3_9MICC</name>
<keyword evidence="1" id="KW-0175">Coiled coil</keyword>
<keyword evidence="3" id="KW-1185">Reference proteome</keyword>
<evidence type="ECO:0000256" key="1">
    <source>
        <dbReference type="SAM" id="Coils"/>
    </source>
</evidence>
<feature type="coiled-coil region" evidence="1">
    <location>
        <begin position="11"/>
        <end position="38"/>
    </location>
</feature>
<evidence type="ECO:0000313" key="2">
    <source>
        <dbReference type="EMBL" id="MDR8019234.1"/>
    </source>
</evidence>
<gene>
    <name evidence="2" type="ORF">RIL96_06610</name>
</gene>
<comment type="caution">
    <text evidence="2">The sequence shown here is derived from an EMBL/GenBank/DDBJ whole genome shotgun (WGS) entry which is preliminary data.</text>
</comment>
<sequence>MAAKFNPKARAEEIARQLKEAEEAKAAYDAAIDKAVKDAGRTRAEFVEMAYEYFGIEPVKVERRDKETKEPLRDDEGNIVMVSTDRDESKRIEQLAEKFEEMVKVYEASLQSKPHAA</sequence>
<proteinExistence type="predicted"/>
<dbReference type="Proteomes" id="UP001251870">
    <property type="component" value="Unassembled WGS sequence"/>
</dbReference>
<organism evidence="2 3">
    <name type="scientific">Nesterenkonia aerolata</name>
    <dbReference type="NCBI Taxonomy" id="3074079"/>
    <lineage>
        <taxon>Bacteria</taxon>
        <taxon>Bacillati</taxon>
        <taxon>Actinomycetota</taxon>
        <taxon>Actinomycetes</taxon>
        <taxon>Micrococcales</taxon>
        <taxon>Micrococcaceae</taxon>
        <taxon>Nesterenkonia</taxon>
    </lineage>
</organism>
<accession>A0ABU2DRV3</accession>